<evidence type="ECO:0000313" key="2">
    <source>
        <dbReference type="EMBL" id="QJR82156.1"/>
    </source>
</evidence>
<dbReference type="RefSeq" id="WP_075609849.1">
    <property type="nucleotide sequence ID" value="NZ_CP052766.1"/>
</dbReference>
<dbReference type="Pfam" id="PF14355">
    <property type="entry name" value="Abi_C"/>
    <property type="match status" value="1"/>
</dbReference>
<evidence type="ECO:0000259" key="1">
    <source>
        <dbReference type="Pfam" id="PF14355"/>
    </source>
</evidence>
<protein>
    <recommendedName>
        <fullName evidence="1">Abortive infection protein-like C-terminal domain-containing protein</fullName>
    </recommendedName>
</protein>
<reference evidence="2 3" key="2">
    <citation type="submission" date="2020-04" db="EMBL/GenBank/DDBJ databases">
        <title>Complete genome sequence of Alteromonas pelagimontana 5.12T.</title>
        <authorList>
            <person name="Sinha R.K."/>
            <person name="Krishnan K.P."/>
            <person name="Kurian J.P."/>
        </authorList>
    </citation>
    <scope>NUCLEOTIDE SEQUENCE [LARGE SCALE GENOMIC DNA]</scope>
    <source>
        <strain evidence="2 3">5.12</strain>
    </source>
</reference>
<keyword evidence="3" id="KW-1185">Reference proteome</keyword>
<name>A0A6M4MJ70_9ALTE</name>
<accession>A0A6M4MJ70</accession>
<dbReference type="OrthoDB" id="2339338at2"/>
<sequence>MPLQMASELRFPMGITTPLSDQSVNDFNSLIRRVSGAMSRQQIVEIFKKHFCKVSGDYYARSSSLDWAESDMSNQAQNAAKDAPNFIAAVYEALEELENRGASVPTVQHMNQILLNNQDHYQIVDEELIQTAGSVAAPEFSESISTSVMRALGDAKALIGTVDSSSAIDRAHTALHGYLVQLCTDNQIDLQNVPTASKAFKQLRQFHPALQASGHRAEEVTRVLNSFAASIDAFSTLRNKASLAHVNDLLDVPEATAIVNAMYTVFRYIQDSIQRER</sequence>
<evidence type="ECO:0000313" key="3">
    <source>
        <dbReference type="Proteomes" id="UP000219285"/>
    </source>
</evidence>
<dbReference type="InterPro" id="IPR026001">
    <property type="entry name" value="Abi-like_C"/>
</dbReference>
<gene>
    <name evidence="2" type="ORF">CA267_016060</name>
</gene>
<organism evidence="2 3">
    <name type="scientific">Alteromonas pelagimontana</name>
    <dbReference type="NCBI Taxonomy" id="1858656"/>
    <lineage>
        <taxon>Bacteria</taxon>
        <taxon>Pseudomonadati</taxon>
        <taxon>Pseudomonadota</taxon>
        <taxon>Gammaproteobacteria</taxon>
        <taxon>Alteromonadales</taxon>
        <taxon>Alteromonadaceae</taxon>
        <taxon>Alteromonas/Salinimonas group</taxon>
        <taxon>Alteromonas</taxon>
    </lineage>
</organism>
<dbReference type="AlphaFoldDB" id="A0A6M4MJ70"/>
<reference evidence="3" key="1">
    <citation type="submission" date="2014-12" db="EMBL/GenBank/DDBJ databases">
        <title>Complete genome sequence of a multi-drug resistant Klebsiella pneumoniae.</title>
        <authorList>
            <person name="Hua X."/>
            <person name="Chen Q."/>
            <person name="Li X."/>
            <person name="Feng Y."/>
            <person name="Ruan Z."/>
            <person name="Yu Y."/>
        </authorList>
    </citation>
    <scope>NUCLEOTIDE SEQUENCE [LARGE SCALE GENOMIC DNA]</scope>
    <source>
        <strain evidence="3">5.12</strain>
    </source>
</reference>
<dbReference type="KEGG" id="apel:CA267_016060"/>
<dbReference type="Proteomes" id="UP000219285">
    <property type="component" value="Chromosome"/>
</dbReference>
<feature type="domain" description="Abortive infection protein-like C-terminal" evidence="1">
    <location>
        <begin position="201"/>
        <end position="270"/>
    </location>
</feature>
<proteinExistence type="predicted"/>
<dbReference type="EMBL" id="CP052766">
    <property type="protein sequence ID" value="QJR82156.1"/>
    <property type="molecule type" value="Genomic_DNA"/>
</dbReference>